<accession>A0A5B7G164</accession>
<evidence type="ECO:0000313" key="1">
    <source>
        <dbReference type="EMBL" id="MPC51357.1"/>
    </source>
</evidence>
<dbReference type="EMBL" id="VSRR010010121">
    <property type="protein sequence ID" value="MPC51357.1"/>
    <property type="molecule type" value="Genomic_DNA"/>
</dbReference>
<dbReference type="Proteomes" id="UP000324222">
    <property type="component" value="Unassembled WGS sequence"/>
</dbReference>
<protein>
    <submittedName>
        <fullName evidence="1">Uncharacterized protein</fullName>
    </submittedName>
</protein>
<organism evidence="1 2">
    <name type="scientific">Portunus trituberculatus</name>
    <name type="common">Swimming crab</name>
    <name type="synonym">Neptunus trituberculatus</name>
    <dbReference type="NCBI Taxonomy" id="210409"/>
    <lineage>
        <taxon>Eukaryota</taxon>
        <taxon>Metazoa</taxon>
        <taxon>Ecdysozoa</taxon>
        <taxon>Arthropoda</taxon>
        <taxon>Crustacea</taxon>
        <taxon>Multicrustacea</taxon>
        <taxon>Malacostraca</taxon>
        <taxon>Eumalacostraca</taxon>
        <taxon>Eucarida</taxon>
        <taxon>Decapoda</taxon>
        <taxon>Pleocyemata</taxon>
        <taxon>Brachyura</taxon>
        <taxon>Eubrachyura</taxon>
        <taxon>Portunoidea</taxon>
        <taxon>Portunidae</taxon>
        <taxon>Portuninae</taxon>
        <taxon>Portunus</taxon>
    </lineage>
</organism>
<gene>
    <name evidence="1" type="ORF">E2C01_045201</name>
</gene>
<name>A0A5B7G164_PORTR</name>
<reference evidence="1 2" key="1">
    <citation type="submission" date="2019-05" db="EMBL/GenBank/DDBJ databases">
        <title>Another draft genome of Portunus trituberculatus and its Hox gene families provides insights of decapod evolution.</title>
        <authorList>
            <person name="Jeong J.-H."/>
            <person name="Song I."/>
            <person name="Kim S."/>
            <person name="Choi T."/>
            <person name="Kim D."/>
            <person name="Ryu S."/>
            <person name="Kim W."/>
        </authorList>
    </citation>
    <scope>NUCLEOTIDE SEQUENCE [LARGE SCALE GENOMIC DNA]</scope>
    <source>
        <tissue evidence="1">Muscle</tissue>
    </source>
</reference>
<comment type="caution">
    <text evidence="1">The sequence shown here is derived from an EMBL/GenBank/DDBJ whole genome shotgun (WGS) entry which is preliminary data.</text>
</comment>
<proteinExistence type="predicted"/>
<sequence>MRLLHVASQSHLAPPRMSPDPLVMLRDRDLLPLPCVPRLGSELGGGEKRLSAVYLAPASQSLAHDQHTYHASTLIASKDSTPSPSLSDIPTTLSFGFGCGVIVKAAQDNNAPQHSLATGVRVAPQT</sequence>
<keyword evidence="2" id="KW-1185">Reference proteome</keyword>
<evidence type="ECO:0000313" key="2">
    <source>
        <dbReference type="Proteomes" id="UP000324222"/>
    </source>
</evidence>
<dbReference type="AlphaFoldDB" id="A0A5B7G164"/>